<dbReference type="InParanoid" id="A0A2P5B0E7"/>
<gene>
    <name evidence="2" type="ORF">TorRG33x02_336180</name>
</gene>
<reference evidence="3" key="1">
    <citation type="submission" date="2016-06" db="EMBL/GenBank/DDBJ databases">
        <title>Parallel loss of symbiosis genes in relatives of nitrogen-fixing non-legume Parasponia.</title>
        <authorList>
            <person name="Van Velzen R."/>
            <person name="Holmer R."/>
            <person name="Bu F."/>
            <person name="Rutten L."/>
            <person name="Van Zeijl A."/>
            <person name="Liu W."/>
            <person name="Santuari L."/>
            <person name="Cao Q."/>
            <person name="Sharma T."/>
            <person name="Shen D."/>
            <person name="Roswanjaya Y."/>
            <person name="Wardhani T."/>
            <person name="Kalhor M.S."/>
            <person name="Jansen J."/>
            <person name="Van den Hoogen J."/>
            <person name="Gungor B."/>
            <person name="Hartog M."/>
            <person name="Hontelez J."/>
            <person name="Verver J."/>
            <person name="Yang W.-C."/>
            <person name="Schijlen E."/>
            <person name="Repin R."/>
            <person name="Schilthuizen M."/>
            <person name="Schranz E."/>
            <person name="Heidstra R."/>
            <person name="Miyata K."/>
            <person name="Fedorova E."/>
            <person name="Kohlen W."/>
            <person name="Bisseling T."/>
            <person name="Smit S."/>
            <person name="Geurts R."/>
        </authorList>
    </citation>
    <scope>NUCLEOTIDE SEQUENCE [LARGE SCALE GENOMIC DNA]</scope>
    <source>
        <strain evidence="3">cv. RG33-2</strain>
    </source>
</reference>
<feature type="compositionally biased region" description="Acidic residues" evidence="1">
    <location>
        <begin position="84"/>
        <end position="95"/>
    </location>
</feature>
<accession>A0A2P5B0E7</accession>
<evidence type="ECO:0000313" key="3">
    <source>
        <dbReference type="Proteomes" id="UP000237000"/>
    </source>
</evidence>
<keyword evidence="3" id="KW-1185">Reference proteome</keyword>
<feature type="region of interest" description="Disordered" evidence="1">
    <location>
        <begin position="65"/>
        <end position="95"/>
    </location>
</feature>
<dbReference type="Proteomes" id="UP000237000">
    <property type="component" value="Unassembled WGS sequence"/>
</dbReference>
<sequence length="95" mass="10274">MAGIYRVRCWEKIWAICGDAQRQKRRFWPQGVAASRTPPLSCATRPLPGTGGVVSFGRRGFAAQSLGPNSTPAAAPRHCTVRDDEIEEEEGSGTS</sequence>
<dbReference type="OrthoDB" id="10571584at2759"/>
<comment type="caution">
    <text evidence="2">The sequence shown here is derived from an EMBL/GenBank/DDBJ whole genome shotgun (WGS) entry which is preliminary data.</text>
</comment>
<evidence type="ECO:0000313" key="2">
    <source>
        <dbReference type="EMBL" id="PON42254.1"/>
    </source>
</evidence>
<name>A0A2P5B0E7_TREOI</name>
<protein>
    <submittedName>
        <fullName evidence="2">Uncharacterized protein</fullName>
    </submittedName>
</protein>
<proteinExistence type="predicted"/>
<evidence type="ECO:0000256" key="1">
    <source>
        <dbReference type="SAM" id="MobiDB-lite"/>
    </source>
</evidence>
<dbReference type="EMBL" id="JXTC01000640">
    <property type="protein sequence ID" value="PON42254.1"/>
    <property type="molecule type" value="Genomic_DNA"/>
</dbReference>
<dbReference type="AlphaFoldDB" id="A0A2P5B0E7"/>
<organism evidence="2 3">
    <name type="scientific">Trema orientale</name>
    <name type="common">Charcoal tree</name>
    <name type="synonym">Celtis orientalis</name>
    <dbReference type="NCBI Taxonomy" id="63057"/>
    <lineage>
        <taxon>Eukaryota</taxon>
        <taxon>Viridiplantae</taxon>
        <taxon>Streptophyta</taxon>
        <taxon>Embryophyta</taxon>
        <taxon>Tracheophyta</taxon>
        <taxon>Spermatophyta</taxon>
        <taxon>Magnoliopsida</taxon>
        <taxon>eudicotyledons</taxon>
        <taxon>Gunneridae</taxon>
        <taxon>Pentapetalae</taxon>
        <taxon>rosids</taxon>
        <taxon>fabids</taxon>
        <taxon>Rosales</taxon>
        <taxon>Cannabaceae</taxon>
        <taxon>Trema</taxon>
    </lineage>
</organism>